<proteinExistence type="predicted"/>
<evidence type="ECO:0000313" key="1">
    <source>
        <dbReference type="EMBL" id="TFK51132.1"/>
    </source>
</evidence>
<gene>
    <name evidence="1" type="ORF">OE88DRAFT_226196</name>
</gene>
<protein>
    <recommendedName>
        <fullName evidence="3">F-box domain-containing protein</fullName>
    </recommendedName>
</protein>
<sequence>MISLVTLPKDVHFDLVMCPALALEDLLSLLSTCKTFRPFMDYRILWLTVLDRRRRENLPIPHPYAGSLTLLDTKTLKQKAFHACRFDRNWRSDHLRISGRRTIMNVKLPGKRPQILFIISGTPMVALFYRDSGSAYIWDTASCKALASLRIGYRECRMAGLPYEQEGTYTAAFFAYNVSNTEELREDDNERVPRYSVELLVLRCNYSNPQAVKLKRIWGQGEMGNRRMFSASVYQDLVVWHSGIDDPSADEHSVVIRVCNMLTDASIVATVPDAKSAHSPSLYFHHGNLYVVVVAKANSAIRIHYCSEHDLPYHSNQVSDINGLLMLGKYDLDVDSGPIVSFFAPVATEQELLFPALVEGDWDYEDHTHIRVTLAYLTIQNPDEITESSLPTCTSYDKQIRGSGVKCDRSVRLSAKSSTGKHALGMTVYAKGGEDMTRVSAHPDFRGVIIMEDLTYPLFYLRLVHFDTKRRRIVVKNMEMPPDIRSNELDLSSIVFDDCRGVVYARPGLKALPEYGQLIAIPYA</sequence>
<organism evidence="1 2">
    <name type="scientific">Heliocybe sulcata</name>
    <dbReference type="NCBI Taxonomy" id="5364"/>
    <lineage>
        <taxon>Eukaryota</taxon>
        <taxon>Fungi</taxon>
        <taxon>Dikarya</taxon>
        <taxon>Basidiomycota</taxon>
        <taxon>Agaricomycotina</taxon>
        <taxon>Agaricomycetes</taxon>
        <taxon>Gloeophyllales</taxon>
        <taxon>Gloeophyllaceae</taxon>
        <taxon>Heliocybe</taxon>
    </lineage>
</organism>
<accession>A0A5C3N282</accession>
<dbReference type="EMBL" id="ML213512">
    <property type="protein sequence ID" value="TFK51132.1"/>
    <property type="molecule type" value="Genomic_DNA"/>
</dbReference>
<dbReference type="AlphaFoldDB" id="A0A5C3N282"/>
<dbReference type="Proteomes" id="UP000305948">
    <property type="component" value="Unassembled WGS sequence"/>
</dbReference>
<reference evidence="1 2" key="1">
    <citation type="journal article" date="2019" name="Nat. Ecol. Evol.">
        <title>Megaphylogeny resolves global patterns of mushroom evolution.</title>
        <authorList>
            <person name="Varga T."/>
            <person name="Krizsan K."/>
            <person name="Foldi C."/>
            <person name="Dima B."/>
            <person name="Sanchez-Garcia M."/>
            <person name="Sanchez-Ramirez S."/>
            <person name="Szollosi G.J."/>
            <person name="Szarkandi J.G."/>
            <person name="Papp V."/>
            <person name="Albert L."/>
            <person name="Andreopoulos W."/>
            <person name="Angelini C."/>
            <person name="Antonin V."/>
            <person name="Barry K.W."/>
            <person name="Bougher N.L."/>
            <person name="Buchanan P."/>
            <person name="Buyck B."/>
            <person name="Bense V."/>
            <person name="Catcheside P."/>
            <person name="Chovatia M."/>
            <person name="Cooper J."/>
            <person name="Damon W."/>
            <person name="Desjardin D."/>
            <person name="Finy P."/>
            <person name="Geml J."/>
            <person name="Haridas S."/>
            <person name="Hughes K."/>
            <person name="Justo A."/>
            <person name="Karasinski D."/>
            <person name="Kautmanova I."/>
            <person name="Kiss B."/>
            <person name="Kocsube S."/>
            <person name="Kotiranta H."/>
            <person name="LaButti K.M."/>
            <person name="Lechner B.E."/>
            <person name="Liimatainen K."/>
            <person name="Lipzen A."/>
            <person name="Lukacs Z."/>
            <person name="Mihaltcheva S."/>
            <person name="Morgado L.N."/>
            <person name="Niskanen T."/>
            <person name="Noordeloos M.E."/>
            <person name="Ohm R.A."/>
            <person name="Ortiz-Santana B."/>
            <person name="Ovrebo C."/>
            <person name="Racz N."/>
            <person name="Riley R."/>
            <person name="Savchenko A."/>
            <person name="Shiryaev A."/>
            <person name="Soop K."/>
            <person name="Spirin V."/>
            <person name="Szebenyi C."/>
            <person name="Tomsovsky M."/>
            <person name="Tulloss R.E."/>
            <person name="Uehling J."/>
            <person name="Grigoriev I.V."/>
            <person name="Vagvolgyi C."/>
            <person name="Papp T."/>
            <person name="Martin F.M."/>
            <person name="Miettinen O."/>
            <person name="Hibbett D.S."/>
            <person name="Nagy L.G."/>
        </authorList>
    </citation>
    <scope>NUCLEOTIDE SEQUENCE [LARGE SCALE GENOMIC DNA]</scope>
    <source>
        <strain evidence="1 2">OMC1185</strain>
    </source>
</reference>
<keyword evidence="2" id="KW-1185">Reference proteome</keyword>
<evidence type="ECO:0008006" key="3">
    <source>
        <dbReference type="Google" id="ProtNLM"/>
    </source>
</evidence>
<name>A0A5C3N282_9AGAM</name>
<evidence type="ECO:0000313" key="2">
    <source>
        <dbReference type="Proteomes" id="UP000305948"/>
    </source>
</evidence>